<reference evidence="2 3" key="1">
    <citation type="journal article" date="2018" name="Front. Microbiol.">
        <title>Description and Comparative Genomics of Macrococcus caseolyticus subsp. hominis subsp. nov., Macrococcus goetzii sp. nov., Macrococcus epidermidis sp. nov., and Macrococcus bohemicus sp. nov., Novel Macrococci From Human Clinical Material With Virulence Potential and Suspected Uptake of Foreign DNA by Natural Transformation.</title>
        <authorList>
            <person name="Maslanova I."/>
            <person name="Wertheimer Z."/>
            <person name="Sedlacek I."/>
            <person name="Svec P."/>
            <person name="Indrakova A."/>
            <person name="Kovarovic V."/>
            <person name="Schumann P."/>
            <person name="Sproer C."/>
            <person name="Kralova S."/>
            <person name="Sedo O."/>
            <person name="Kristofova L."/>
            <person name="Vrbovska V."/>
            <person name="Fuzik T."/>
            <person name="Petras P."/>
            <person name="Zdrahal Z."/>
            <person name="Ruzickova V."/>
            <person name="Doskar J."/>
            <person name="Pantucek R."/>
        </authorList>
    </citation>
    <scope>NUCLEOTIDE SEQUENCE [LARGE SCALE GENOMIC DNA]</scope>
    <source>
        <strain evidence="2 3">01/688</strain>
    </source>
</reference>
<dbReference type="RefSeq" id="WP_111714130.1">
    <property type="nucleotide sequence ID" value="NZ_JBHSSR010000001.1"/>
</dbReference>
<dbReference type="EMBL" id="PZJH01000001">
    <property type="protein sequence ID" value="RAK45951.1"/>
    <property type="molecule type" value="Genomic_DNA"/>
</dbReference>
<protein>
    <submittedName>
        <fullName evidence="2">Uncharacterized protein</fullName>
    </submittedName>
</protein>
<dbReference type="AlphaFoldDB" id="A0A327ZUH1"/>
<accession>A0A327ZUH1</accession>
<gene>
    <name evidence="2" type="ORF">BHU61_00460</name>
</gene>
<evidence type="ECO:0000256" key="1">
    <source>
        <dbReference type="SAM" id="SignalP"/>
    </source>
</evidence>
<evidence type="ECO:0000313" key="3">
    <source>
        <dbReference type="Proteomes" id="UP000249808"/>
    </source>
</evidence>
<organism evidence="2 3">
    <name type="scientific">Macrococcus epidermidis</name>
    <dbReference type="NCBI Taxonomy" id="1902580"/>
    <lineage>
        <taxon>Bacteria</taxon>
        <taxon>Bacillati</taxon>
        <taxon>Bacillota</taxon>
        <taxon>Bacilli</taxon>
        <taxon>Bacillales</taxon>
        <taxon>Staphylococcaceae</taxon>
        <taxon>Macrococcus</taxon>
    </lineage>
</organism>
<feature type="chain" id="PRO_5016464016" evidence="1">
    <location>
        <begin position="23"/>
        <end position="336"/>
    </location>
</feature>
<evidence type="ECO:0000313" key="2">
    <source>
        <dbReference type="EMBL" id="RAK45951.1"/>
    </source>
</evidence>
<keyword evidence="3" id="KW-1185">Reference proteome</keyword>
<keyword evidence="1" id="KW-0732">Signal</keyword>
<proteinExistence type="predicted"/>
<name>A0A327ZUH1_9STAP</name>
<sequence length="336" mass="37952">MKKTGLALLALGMLLPTANAQAATKVSELKVGNQDYNATILKDTVAFNRETYNLSASKQKTQLKAGTKVVVTKHKLVKGYNFLVLKGNRYIPADDSLIEINEALKSNIDYDKAHLTNRAKYLLKQSAKKKYAKQYKSFLTVLDKDYQNWMNGKENMMLLSLVGQNVSITSEGRDLITYAEWVKRKMPKIKLNPQPKDTAKVDILSDQFISDFINNKNNIVRGHKVGEKATDVNKDYKVSDAMVTYVGVFQYGRNAGFSVDEKTGKVNKLIYVPNKTVTYAQIISKYGQPKETAFSNKTVLEHILSYDKSDYGYKVHVGLDSFKGNVKYIIKEEIKK</sequence>
<feature type="signal peptide" evidence="1">
    <location>
        <begin position="1"/>
        <end position="22"/>
    </location>
</feature>
<comment type="caution">
    <text evidence="2">The sequence shown here is derived from an EMBL/GenBank/DDBJ whole genome shotgun (WGS) entry which is preliminary data.</text>
</comment>
<dbReference type="Proteomes" id="UP000249808">
    <property type="component" value="Unassembled WGS sequence"/>
</dbReference>